<dbReference type="AlphaFoldDB" id="A0A2Z4IS61"/>
<evidence type="ECO:0000256" key="3">
    <source>
        <dbReference type="SAM" id="MobiDB-lite"/>
    </source>
</evidence>
<dbReference type="InterPro" id="IPR003658">
    <property type="entry name" value="Anti-sigma_ant"/>
</dbReference>
<proteinExistence type="inferred from homology"/>
<dbReference type="SUPFAM" id="SSF52091">
    <property type="entry name" value="SpoIIaa-like"/>
    <property type="match status" value="1"/>
</dbReference>
<evidence type="ECO:0000256" key="2">
    <source>
        <dbReference type="RuleBase" id="RU003749"/>
    </source>
</evidence>
<dbReference type="PANTHER" id="PTHR33495:SF2">
    <property type="entry name" value="ANTI-SIGMA FACTOR ANTAGONIST TM_1081-RELATED"/>
    <property type="match status" value="1"/>
</dbReference>
<dbReference type="InterPro" id="IPR036513">
    <property type="entry name" value="STAS_dom_sf"/>
</dbReference>
<dbReference type="EMBL" id="CP030073">
    <property type="protein sequence ID" value="AWW35961.1"/>
    <property type="molecule type" value="Genomic_DNA"/>
</dbReference>
<evidence type="ECO:0000256" key="1">
    <source>
        <dbReference type="ARBA" id="ARBA00009013"/>
    </source>
</evidence>
<dbReference type="PROSITE" id="PS50801">
    <property type="entry name" value="STAS"/>
    <property type="match status" value="1"/>
</dbReference>
<sequence>MVCVAEPVGTGTWPHGPGGAARGHGPLRTGPERPCRGPPGPRCSTTVSGTRIRAVPGLTEQDVGDATVVVLSGEMDILTTLRDRVRLDALTAGPCPDLVLDLRAVSFIDCSGLGMLCRTANRVGARHGRLRLVTDDPYFLRLLRLSGLSGAFELCTGLPGTPL</sequence>
<dbReference type="InterPro" id="IPR002645">
    <property type="entry name" value="STAS_dom"/>
</dbReference>
<comment type="similarity">
    <text evidence="1 2">Belongs to the anti-sigma-factor antagonist family.</text>
</comment>
<gene>
    <name evidence="5" type="ORF">DN051_04290</name>
</gene>
<evidence type="ECO:0000259" key="4">
    <source>
        <dbReference type="PROSITE" id="PS50801"/>
    </source>
</evidence>
<evidence type="ECO:0000313" key="6">
    <source>
        <dbReference type="Proteomes" id="UP000249616"/>
    </source>
</evidence>
<reference evidence="5 6" key="1">
    <citation type="journal article" date="2019" name="Int. J. Syst. Evol. Microbiol.">
        <title>Streptomyces cadmiisoli sp. nov., a novel actinomycete isolated from cadmium-contaminated soil.</title>
        <authorList>
            <person name="Li K."/>
            <person name="Tang X."/>
            <person name="Zhao J."/>
            <person name="Guo Y."/>
            <person name="Tang Y."/>
            <person name="Gao J."/>
        </authorList>
    </citation>
    <scope>NUCLEOTIDE SEQUENCE [LARGE SCALE GENOMIC DNA]</scope>
    <source>
        <strain evidence="5 6">ZFG47</strain>
    </source>
</reference>
<dbReference type="GO" id="GO:0043856">
    <property type="term" value="F:anti-sigma factor antagonist activity"/>
    <property type="evidence" value="ECO:0007669"/>
    <property type="project" value="InterPro"/>
</dbReference>
<dbReference type="NCBIfam" id="TIGR00377">
    <property type="entry name" value="ant_ant_sig"/>
    <property type="match status" value="1"/>
</dbReference>
<feature type="region of interest" description="Disordered" evidence="3">
    <location>
        <begin position="1"/>
        <end position="46"/>
    </location>
</feature>
<protein>
    <recommendedName>
        <fullName evidence="2">Anti-sigma factor antagonist</fullName>
    </recommendedName>
</protein>
<dbReference type="KEGG" id="scad:DN051_04290"/>
<accession>A0A2Z4IS61</accession>
<dbReference type="Gene3D" id="3.30.750.24">
    <property type="entry name" value="STAS domain"/>
    <property type="match status" value="1"/>
</dbReference>
<dbReference type="CDD" id="cd07043">
    <property type="entry name" value="STAS_anti-anti-sigma_factors"/>
    <property type="match status" value="1"/>
</dbReference>
<feature type="domain" description="STAS" evidence="4">
    <location>
        <begin position="65"/>
        <end position="163"/>
    </location>
</feature>
<name>A0A2Z4IS61_9ACTN</name>
<keyword evidence="6" id="KW-1185">Reference proteome</keyword>
<dbReference type="PANTHER" id="PTHR33495">
    <property type="entry name" value="ANTI-SIGMA FACTOR ANTAGONIST TM_1081-RELATED-RELATED"/>
    <property type="match status" value="1"/>
</dbReference>
<evidence type="ECO:0000313" key="5">
    <source>
        <dbReference type="EMBL" id="AWW35961.1"/>
    </source>
</evidence>
<dbReference type="Pfam" id="PF13466">
    <property type="entry name" value="STAS_2"/>
    <property type="match status" value="1"/>
</dbReference>
<organism evidence="5 6">
    <name type="scientific">Streptomyces cadmiisoli</name>
    <dbReference type="NCBI Taxonomy" id="2184053"/>
    <lineage>
        <taxon>Bacteria</taxon>
        <taxon>Bacillati</taxon>
        <taxon>Actinomycetota</taxon>
        <taxon>Actinomycetes</taxon>
        <taxon>Kitasatosporales</taxon>
        <taxon>Streptomycetaceae</taxon>
        <taxon>Streptomyces</taxon>
        <taxon>Streptomyces aurantiacus group</taxon>
    </lineage>
</organism>
<dbReference type="Proteomes" id="UP000249616">
    <property type="component" value="Chromosome"/>
</dbReference>
<dbReference type="InterPro" id="IPR058548">
    <property type="entry name" value="MlaB-like_STAS"/>
</dbReference>